<keyword evidence="1" id="KW-0862">Zinc</keyword>
<evidence type="ECO:0000259" key="2">
    <source>
        <dbReference type="PROSITE" id="PS51902"/>
    </source>
</evidence>
<proteinExistence type="inferred from homology"/>
<dbReference type="GO" id="GO:0008233">
    <property type="term" value="F:peptidase activity"/>
    <property type="evidence" value="ECO:0007669"/>
    <property type="project" value="UniProtKB-KW"/>
</dbReference>
<dbReference type="SMART" id="SM00994">
    <property type="entry name" value="zf-C4_ClpX"/>
    <property type="match status" value="1"/>
</dbReference>
<name>A0ABM8LKZ0_9BURK</name>
<protein>
    <submittedName>
        <fullName evidence="3">ATP-dependent Clp protease ATP-binding subunit ClpX</fullName>
    </submittedName>
</protein>
<evidence type="ECO:0000313" key="3">
    <source>
        <dbReference type="EMBL" id="CAB3914911.1"/>
    </source>
</evidence>
<dbReference type="RefSeq" id="WP_175160590.1">
    <property type="nucleotide sequence ID" value="NZ_CADIKR010000008.1"/>
</dbReference>
<organism evidence="3 4">
    <name type="scientific">Achromobacter mucicolens</name>
    <dbReference type="NCBI Taxonomy" id="1389922"/>
    <lineage>
        <taxon>Bacteria</taxon>
        <taxon>Pseudomonadati</taxon>
        <taxon>Pseudomonadota</taxon>
        <taxon>Betaproteobacteria</taxon>
        <taxon>Burkholderiales</taxon>
        <taxon>Alcaligenaceae</taxon>
        <taxon>Achromobacter</taxon>
    </lineage>
</organism>
<keyword evidence="1" id="KW-0479">Metal-binding</keyword>
<dbReference type="GO" id="GO:0005524">
    <property type="term" value="F:ATP binding"/>
    <property type="evidence" value="ECO:0007669"/>
    <property type="project" value="UniProtKB-KW"/>
</dbReference>
<reference evidence="3 4" key="1">
    <citation type="submission" date="2020-04" db="EMBL/GenBank/DDBJ databases">
        <authorList>
            <person name="De Canck E."/>
        </authorList>
    </citation>
    <scope>NUCLEOTIDE SEQUENCE [LARGE SCALE GENOMIC DNA]</scope>
    <source>
        <strain evidence="3 4">LMG 3415</strain>
    </source>
</reference>
<feature type="binding site" evidence="1">
    <location>
        <position position="22"/>
    </location>
    <ligand>
        <name>Zn(2+)</name>
        <dbReference type="ChEBI" id="CHEBI:29105"/>
    </ligand>
</feature>
<keyword evidence="1" id="KW-0143">Chaperone</keyword>
<dbReference type="Proteomes" id="UP000507140">
    <property type="component" value="Unassembled WGS sequence"/>
</dbReference>
<gene>
    <name evidence="3" type="primary">clpX_3</name>
    <name evidence="3" type="ORF">LMG3415_05179</name>
</gene>
<feature type="binding site" evidence="1">
    <location>
        <position position="19"/>
    </location>
    <ligand>
        <name>Zn(2+)</name>
        <dbReference type="ChEBI" id="CHEBI:29105"/>
    </ligand>
</feature>
<keyword evidence="3" id="KW-0645">Protease</keyword>
<dbReference type="Gene3D" id="6.20.220.10">
    <property type="entry name" value="ClpX chaperone, C4-type zinc finger domain"/>
    <property type="match status" value="1"/>
</dbReference>
<keyword evidence="3" id="KW-0067">ATP-binding</keyword>
<keyword evidence="3" id="KW-0547">Nucleotide-binding</keyword>
<dbReference type="EMBL" id="CADIKR010000008">
    <property type="protein sequence ID" value="CAB3914911.1"/>
    <property type="molecule type" value="Genomic_DNA"/>
</dbReference>
<evidence type="ECO:0000256" key="1">
    <source>
        <dbReference type="PROSITE-ProRule" id="PRU01250"/>
    </source>
</evidence>
<dbReference type="PROSITE" id="PS51902">
    <property type="entry name" value="CLPX_ZB"/>
    <property type="match status" value="1"/>
</dbReference>
<dbReference type="InterPro" id="IPR059188">
    <property type="entry name" value="Znf_CLPX-like"/>
</dbReference>
<dbReference type="InterPro" id="IPR038366">
    <property type="entry name" value="Znf_CppX_C4_sf"/>
</dbReference>
<feature type="binding site" evidence="1">
    <location>
        <position position="41"/>
    </location>
    <ligand>
        <name>Zn(2+)</name>
        <dbReference type="ChEBI" id="CHEBI:29105"/>
    </ligand>
</feature>
<comment type="caution">
    <text evidence="3">The sequence shown here is derived from an EMBL/GenBank/DDBJ whole genome shotgun (WGS) entry which is preliminary data.</text>
</comment>
<sequence length="105" mass="11978">MDEPKKRRRHKKQPEILRCSFCDKTQHEVRKLIAGLAVLICDECVDQCNAIIEDAELQEAKANPKSIPAYLQRQHEAVRRMLDKTLEVACLQTSSTIPPVTATKH</sequence>
<feature type="binding site" evidence="1">
    <location>
        <position position="44"/>
    </location>
    <ligand>
        <name>Zn(2+)</name>
        <dbReference type="ChEBI" id="CHEBI:29105"/>
    </ligand>
</feature>
<keyword evidence="3" id="KW-0378">Hydrolase</keyword>
<dbReference type="Pfam" id="PF06689">
    <property type="entry name" value="zf-C4_ClpX"/>
    <property type="match status" value="1"/>
</dbReference>
<accession>A0ABM8LKZ0</accession>
<keyword evidence="4" id="KW-1185">Reference proteome</keyword>
<dbReference type="SUPFAM" id="SSF57716">
    <property type="entry name" value="Glucocorticoid receptor-like (DNA-binding domain)"/>
    <property type="match status" value="1"/>
</dbReference>
<comment type="similarity">
    <text evidence="1">Belongs to the ClpX chaperone family.</text>
</comment>
<evidence type="ECO:0000313" key="4">
    <source>
        <dbReference type="Proteomes" id="UP000507140"/>
    </source>
</evidence>
<feature type="domain" description="ClpX-type ZB" evidence="2">
    <location>
        <begin position="6"/>
        <end position="60"/>
    </location>
</feature>
<dbReference type="InterPro" id="IPR010603">
    <property type="entry name" value="Znf_CppX_C4"/>
</dbReference>
<dbReference type="GO" id="GO:0006508">
    <property type="term" value="P:proteolysis"/>
    <property type="evidence" value="ECO:0007669"/>
    <property type="project" value="UniProtKB-KW"/>
</dbReference>